<dbReference type="VEuPathDB" id="VectorBase:RSAN_047323"/>
<dbReference type="Proteomes" id="UP000821837">
    <property type="component" value="Unassembled WGS sequence"/>
</dbReference>
<dbReference type="OrthoDB" id="6482459at2759"/>
<keyword evidence="1" id="KW-0268">Exocytosis</keyword>
<dbReference type="EMBL" id="JABSTV010001253">
    <property type="protein sequence ID" value="KAH7944428.1"/>
    <property type="molecule type" value="Genomic_DNA"/>
</dbReference>
<reference evidence="2" key="1">
    <citation type="journal article" date="2020" name="Cell">
        <title>Large-Scale Comparative Analyses of Tick Genomes Elucidate Their Genetic Diversity and Vector Capacities.</title>
        <authorList>
            <consortium name="Tick Genome and Microbiome Consortium (TIGMIC)"/>
            <person name="Jia N."/>
            <person name="Wang J."/>
            <person name="Shi W."/>
            <person name="Du L."/>
            <person name="Sun Y."/>
            <person name="Zhan W."/>
            <person name="Jiang J.F."/>
            <person name="Wang Q."/>
            <person name="Zhang B."/>
            <person name="Ji P."/>
            <person name="Bell-Sakyi L."/>
            <person name="Cui X.M."/>
            <person name="Yuan T.T."/>
            <person name="Jiang B.G."/>
            <person name="Yang W.F."/>
            <person name="Lam T.T."/>
            <person name="Chang Q.C."/>
            <person name="Ding S.J."/>
            <person name="Wang X.J."/>
            <person name="Zhu J.G."/>
            <person name="Ruan X.D."/>
            <person name="Zhao L."/>
            <person name="Wei J.T."/>
            <person name="Ye R.Z."/>
            <person name="Que T.C."/>
            <person name="Du C.H."/>
            <person name="Zhou Y.H."/>
            <person name="Cheng J.X."/>
            <person name="Dai P.F."/>
            <person name="Guo W.B."/>
            <person name="Han X.H."/>
            <person name="Huang E.J."/>
            <person name="Li L.F."/>
            <person name="Wei W."/>
            <person name="Gao Y.C."/>
            <person name="Liu J.Z."/>
            <person name="Shao H.Z."/>
            <person name="Wang X."/>
            <person name="Wang C.C."/>
            <person name="Yang T.C."/>
            <person name="Huo Q.B."/>
            <person name="Li W."/>
            <person name="Chen H.Y."/>
            <person name="Chen S.E."/>
            <person name="Zhou L.G."/>
            <person name="Ni X.B."/>
            <person name="Tian J.H."/>
            <person name="Sheng Y."/>
            <person name="Liu T."/>
            <person name="Pan Y.S."/>
            <person name="Xia L.Y."/>
            <person name="Li J."/>
            <person name="Zhao F."/>
            <person name="Cao W.C."/>
        </authorList>
    </citation>
    <scope>NUCLEOTIDE SEQUENCE</scope>
    <source>
        <strain evidence="2">Rsan-2018</strain>
    </source>
</reference>
<dbReference type="AlphaFoldDB" id="A0A9D4PKS8"/>
<reference evidence="2" key="2">
    <citation type="submission" date="2021-09" db="EMBL/GenBank/DDBJ databases">
        <authorList>
            <person name="Jia N."/>
            <person name="Wang J."/>
            <person name="Shi W."/>
            <person name="Du L."/>
            <person name="Sun Y."/>
            <person name="Zhan W."/>
            <person name="Jiang J."/>
            <person name="Wang Q."/>
            <person name="Zhang B."/>
            <person name="Ji P."/>
            <person name="Sakyi L.B."/>
            <person name="Cui X."/>
            <person name="Yuan T."/>
            <person name="Jiang B."/>
            <person name="Yang W."/>
            <person name="Lam T.T.-Y."/>
            <person name="Chang Q."/>
            <person name="Ding S."/>
            <person name="Wang X."/>
            <person name="Zhu J."/>
            <person name="Ruan X."/>
            <person name="Zhao L."/>
            <person name="Wei J."/>
            <person name="Que T."/>
            <person name="Du C."/>
            <person name="Cheng J."/>
            <person name="Dai P."/>
            <person name="Han X."/>
            <person name="Huang E."/>
            <person name="Gao Y."/>
            <person name="Liu J."/>
            <person name="Shao H."/>
            <person name="Ye R."/>
            <person name="Li L."/>
            <person name="Wei W."/>
            <person name="Wang X."/>
            <person name="Wang C."/>
            <person name="Huo Q."/>
            <person name="Li W."/>
            <person name="Guo W."/>
            <person name="Chen H."/>
            <person name="Chen S."/>
            <person name="Zhou L."/>
            <person name="Zhou L."/>
            <person name="Ni X."/>
            <person name="Tian J."/>
            <person name="Zhou Y."/>
            <person name="Sheng Y."/>
            <person name="Liu T."/>
            <person name="Pan Y."/>
            <person name="Xia L."/>
            <person name="Li J."/>
            <person name="Zhao F."/>
            <person name="Cao W."/>
        </authorList>
    </citation>
    <scope>NUCLEOTIDE SEQUENCE</scope>
    <source>
        <strain evidence="2">Rsan-2018</strain>
        <tissue evidence="2">Larvae</tissue>
    </source>
</reference>
<evidence type="ECO:0000313" key="3">
    <source>
        <dbReference type="Proteomes" id="UP000821837"/>
    </source>
</evidence>
<dbReference type="InterPro" id="IPR052095">
    <property type="entry name" value="UNC-13_domain"/>
</dbReference>
<dbReference type="GO" id="GO:0006887">
    <property type="term" value="P:exocytosis"/>
    <property type="evidence" value="ECO:0007669"/>
    <property type="project" value="UniProtKB-KW"/>
</dbReference>
<keyword evidence="3" id="KW-1185">Reference proteome</keyword>
<comment type="caution">
    <text evidence="2">The sequence shown here is derived from an EMBL/GenBank/DDBJ whole genome shotgun (WGS) entry which is preliminary data.</text>
</comment>
<protein>
    <submittedName>
        <fullName evidence="2">Uncharacterized protein</fullName>
    </submittedName>
</protein>
<dbReference type="PANTHER" id="PTHR45999:SF4">
    <property type="entry name" value="UNC-13-4A, ISOFORM B"/>
    <property type="match status" value="1"/>
</dbReference>
<organism evidence="2 3">
    <name type="scientific">Rhipicephalus sanguineus</name>
    <name type="common">Brown dog tick</name>
    <name type="synonym">Ixodes sanguineus</name>
    <dbReference type="NCBI Taxonomy" id="34632"/>
    <lineage>
        <taxon>Eukaryota</taxon>
        <taxon>Metazoa</taxon>
        <taxon>Ecdysozoa</taxon>
        <taxon>Arthropoda</taxon>
        <taxon>Chelicerata</taxon>
        <taxon>Arachnida</taxon>
        <taxon>Acari</taxon>
        <taxon>Parasitiformes</taxon>
        <taxon>Ixodida</taxon>
        <taxon>Ixodoidea</taxon>
        <taxon>Ixodidae</taxon>
        <taxon>Rhipicephalinae</taxon>
        <taxon>Rhipicephalus</taxon>
        <taxon>Rhipicephalus</taxon>
    </lineage>
</organism>
<dbReference type="GO" id="GO:0099503">
    <property type="term" value="C:secretory vesicle"/>
    <property type="evidence" value="ECO:0007669"/>
    <property type="project" value="TreeGrafter"/>
</dbReference>
<proteinExistence type="predicted"/>
<dbReference type="PANTHER" id="PTHR45999">
    <property type="entry name" value="UNC-13-4A, ISOFORM B"/>
    <property type="match status" value="1"/>
</dbReference>
<name>A0A9D4PKS8_RHISA</name>
<evidence type="ECO:0000313" key="2">
    <source>
        <dbReference type="EMBL" id="KAH7944428.1"/>
    </source>
</evidence>
<evidence type="ECO:0000256" key="1">
    <source>
        <dbReference type="ARBA" id="ARBA00022483"/>
    </source>
</evidence>
<accession>A0A9D4PKS8</accession>
<gene>
    <name evidence="2" type="ORF">HPB52_019553</name>
</gene>
<sequence>MDHDMMTRNDFEGEAFYALAAVAGVEDSVPIAPSQPVDLPLLQPKEKNEIMCALESRTWDKDALEFVRQQKKRKS</sequence>